<reference evidence="1" key="2">
    <citation type="journal article" date="2015" name="Data Brief">
        <title>Shoot transcriptome of the giant reed, Arundo donax.</title>
        <authorList>
            <person name="Barrero R.A."/>
            <person name="Guerrero F.D."/>
            <person name="Moolhuijzen P."/>
            <person name="Goolsby J.A."/>
            <person name="Tidwell J."/>
            <person name="Bellgard S.E."/>
            <person name="Bellgard M.I."/>
        </authorList>
    </citation>
    <scope>NUCLEOTIDE SEQUENCE</scope>
    <source>
        <tissue evidence="1">Shoot tissue taken approximately 20 cm above the soil surface</tissue>
    </source>
</reference>
<sequence length="81" mass="9393">MTPHSHSGPPLPCFGTLHRSPRLMARRIQHTVRRMLKKYPHPSMMLLIHTKGIILVPSHNPQHTYVEEEPELRLVILLSMT</sequence>
<organism evidence="1">
    <name type="scientific">Arundo donax</name>
    <name type="common">Giant reed</name>
    <name type="synonym">Donax arundinaceus</name>
    <dbReference type="NCBI Taxonomy" id="35708"/>
    <lineage>
        <taxon>Eukaryota</taxon>
        <taxon>Viridiplantae</taxon>
        <taxon>Streptophyta</taxon>
        <taxon>Embryophyta</taxon>
        <taxon>Tracheophyta</taxon>
        <taxon>Spermatophyta</taxon>
        <taxon>Magnoliopsida</taxon>
        <taxon>Liliopsida</taxon>
        <taxon>Poales</taxon>
        <taxon>Poaceae</taxon>
        <taxon>PACMAD clade</taxon>
        <taxon>Arundinoideae</taxon>
        <taxon>Arundineae</taxon>
        <taxon>Arundo</taxon>
    </lineage>
</organism>
<accession>A0A0A9DHV9</accession>
<name>A0A0A9DHV9_ARUDO</name>
<dbReference type="EMBL" id="GBRH01209771">
    <property type="protein sequence ID" value="JAD88124.1"/>
    <property type="molecule type" value="Transcribed_RNA"/>
</dbReference>
<reference evidence="1" key="1">
    <citation type="submission" date="2014-09" db="EMBL/GenBank/DDBJ databases">
        <authorList>
            <person name="Magalhaes I.L.F."/>
            <person name="Oliveira U."/>
            <person name="Santos F.R."/>
            <person name="Vidigal T.H.D.A."/>
            <person name="Brescovit A.D."/>
            <person name="Santos A.J."/>
        </authorList>
    </citation>
    <scope>NUCLEOTIDE SEQUENCE</scope>
    <source>
        <tissue evidence="1">Shoot tissue taken approximately 20 cm above the soil surface</tissue>
    </source>
</reference>
<evidence type="ECO:0000313" key="1">
    <source>
        <dbReference type="EMBL" id="JAD88124.1"/>
    </source>
</evidence>
<dbReference type="AlphaFoldDB" id="A0A0A9DHV9"/>
<proteinExistence type="predicted"/>
<protein>
    <submittedName>
        <fullName evidence="1">Epl101</fullName>
    </submittedName>
</protein>